<dbReference type="InterPro" id="IPR029962">
    <property type="entry name" value="TBL"/>
</dbReference>
<evidence type="ECO:0000256" key="4">
    <source>
        <dbReference type="ARBA" id="ARBA00022968"/>
    </source>
</evidence>
<organism evidence="10 11">
    <name type="scientific">Hevea brasiliensis</name>
    <name type="common">Para rubber tree</name>
    <name type="synonym">Siphonia brasiliensis</name>
    <dbReference type="NCBI Taxonomy" id="3981"/>
    <lineage>
        <taxon>Eukaryota</taxon>
        <taxon>Viridiplantae</taxon>
        <taxon>Streptophyta</taxon>
        <taxon>Embryophyta</taxon>
        <taxon>Tracheophyta</taxon>
        <taxon>Spermatophyta</taxon>
        <taxon>Magnoliopsida</taxon>
        <taxon>eudicotyledons</taxon>
        <taxon>Gunneridae</taxon>
        <taxon>Pentapetalae</taxon>
        <taxon>rosids</taxon>
        <taxon>fabids</taxon>
        <taxon>Malpighiales</taxon>
        <taxon>Euphorbiaceae</taxon>
        <taxon>Crotonoideae</taxon>
        <taxon>Micrandreae</taxon>
        <taxon>Hevea</taxon>
    </lineage>
</organism>
<accession>A0A6A6MB92</accession>
<dbReference type="AlphaFoldDB" id="A0A6A6MB92"/>
<keyword evidence="4" id="KW-0735">Signal-anchor</keyword>
<dbReference type="Pfam" id="PF14416">
    <property type="entry name" value="PMR5N"/>
    <property type="match status" value="1"/>
</dbReference>
<dbReference type="GO" id="GO:0005794">
    <property type="term" value="C:Golgi apparatus"/>
    <property type="evidence" value="ECO:0007669"/>
    <property type="project" value="TreeGrafter"/>
</dbReference>
<keyword evidence="6 7" id="KW-0472">Membrane</keyword>
<dbReference type="EMBL" id="JAAGAX010000006">
    <property type="protein sequence ID" value="KAF2309486.1"/>
    <property type="molecule type" value="Genomic_DNA"/>
</dbReference>
<gene>
    <name evidence="10" type="ORF">GH714_003217</name>
</gene>
<feature type="transmembrane region" description="Helical" evidence="7">
    <location>
        <begin position="12"/>
        <end position="31"/>
    </location>
</feature>
<dbReference type="InterPro" id="IPR026057">
    <property type="entry name" value="TBL_C"/>
</dbReference>
<dbReference type="GO" id="GO:0016413">
    <property type="term" value="F:O-acetyltransferase activity"/>
    <property type="evidence" value="ECO:0007669"/>
    <property type="project" value="InterPro"/>
</dbReference>
<evidence type="ECO:0000256" key="1">
    <source>
        <dbReference type="ARBA" id="ARBA00004167"/>
    </source>
</evidence>
<dbReference type="Pfam" id="PF13839">
    <property type="entry name" value="PC-Esterase"/>
    <property type="match status" value="1"/>
</dbReference>
<keyword evidence="5 7" id="KW-1133">Transmembrane helix</keyword>
<comment type="caution">
    <text evidence="10">The sequence shown here is derived from an EMBL/GenBank/DDBJ whole genome shotgun (WGS) entry which is preliminary data.</text>
</comment>
<protein>
    <submittedName>
        <fullName evidence="10">Uncharacterized protein</fullName>
    </submittedName>
</protein>
<keyword evidence="11" id="KW-1185">Reference proteome</keyword>
<reference evidence="10 11" key="1">
    <citation type="journal article" date="2020" name="Mol. Plant">
        <title>The Chromosome-Based Rubber Tree Genome Provides New Insights into Spurge Genome Evolution and Rubber Biosynthesis.</title>
        <authorList>
            <person name="Liu J."/>
            <person name="Shi C."/>
            <person name="Shi C.C."/>
            <person name="Li W."/>
            <person name="Zhang Q.J."/>
            <person name="Zhang Y."/>
            <person name="Li K."/>
            <person name="Lu H.F."/>
            <person name="Shi C."/>
            <person name="Zhu S.T."/>
            <person name="Xiao Z.Y."/>
            <person name="Nan H."/>
            <person name="Yue Y."/>
            <person name="Zhu X.G."/>
            <person name="Wu Y."/>
            <person name="Hong X.N."/>
            <person name="Fan G.Y."/>
            <person name="Tong Y."/>
            <person name="Zhang D."/>
            <person name="Mao C.L."/>
            <person name="Liu Y.L."/>
            <person name="Hao S.J."/>
            <person name="Liu W.Q."/>
            <person name="Lv M.Q."/>
            <person name="Zhang H.B."/>
            <person name="Liu Y."/>
            <person name="Hu-Tang G.R."/>
            <person name="Wang J.P."/>
            <person name="Wang J.H."/>
            <person name="Sun Y.H."/>
            <person name="Ni S.B."/>
            <person name="Chen W.B."/>
            <person name="Zhang X.C."/>
            <person name="Jiao Y.N."/>
            <person name="Eichler E.E."/>
            <person name="Li G.H."/>
            <person name="Liu X."/>
            <person name="Gao L.Z."/>
        </authorList>
    </citation>
    <scope>NUCLEOTIDE SEQUENCE [LARGE SCALE GENOMIC DNA]</scope>
    <source>
        <strain evidence="11">cv. GT1</strain>
        <tissue evidence="10">Leaf</tissue>
    </source>
</reference>
<comment type="subcellular location">
    <subcellularLocation>
        <location evidence="1">Membrane</location>
        <topology evidence="1">Single-pass membrane protein</topology>
    </subcellularLocation>
</comment>
<evidence type="ECO:0000259" key="9">
    <source>
        <dbReference type="Pfam" id="PF14416"/>
    </source>
</evidence>
<feature type="domain" description="Trichome birefringence-like N-terminal" evidence="9">
    <location>
        <begin position="249"/>
        <end position="301"/>
    </location>
</feature>
<dbReference type="InterPro" id="IPR025846">
    <property type="entry name" value="TBL_N"/>
</dbReference>
<sequence>MNPETRLNAIRSGIVVIGALAFGYLTLEIGFKPFLLKAQQHHQQEEAVRAENTQNHDPQRDDDEENWWELWDRRRRMAVAQVLCHVVHAICMLLVYYHTQCDEPVMLPKDRKRKARTWERKFKSIKDAINDVAEAIREGNAIIERARQHVYSEREVYAELVKIGVERHLRYTAYTFLTQDPARVVCVEPKDDDSNMELLLLDMPGQGQPRSVINKGYIVPGKSERFMWLHVNGSSPNRRVEFLGEDGDGCDVFDGEWLWDETYPLYHSKDCSFLDEGFRCTENGRPDLFYTKWRWQPKNCNLPRFDAKMMLESLRNKRLVFAGDSIGRNQWESLLCMLSSAVSNKDSIYEVNGSPITKHKGFLVFKFRDYNCTMEYYRAPFLVLQSRPPAGVPKNVRLTLKLDQMDWNSGKWRDADMLVLNMGHWWNYEKTIRGGTYFQEGREVKLEMRVEQAYHRSIETVLQWIQNKVNTSKTQVFFRTFALYISGIPNNFLITEVETGEQGKLSLGDIARAWVIISTT</sequence>
<dbReference type="GO" id="GO:0016020">
    <property type="term" value="C:membrane"/>
    <property type="evidence" value="ECO:0007669"/>
    <property type="project" value="UniProtKB-SubCell"/>
</dbReference>
<name>A0A6A6MB92_HEVBR</name>
<dbReference type="PANTHER" id="PTHR32285">
    <property type="entry name" value="PROTEIN TRICHOME BIREFRINGENCE-LIKE 9-RELATED"/>
    <property type="match status" value="1"/>
</dbReference>
<dbReference type="Proteomes" id="UP000467840">
    <property type="component" value="Chromosome 14"/>
</dbReference>
<evidence type="ECO:0000256" key="7">
    <source>
        <dbReference type="SAM" id="Phobius"/>
    </source>
</evidence>
<evidence type="ECO:0000313" key="11">
    <source>
        <dbReference type="Proteomes" id="UP000467840"/>
    </source>
</evidence>
<feature type="domain" description="Trichome birefringence-like C-terminal" evidence="8">
    <location>
        <begin position="302"/>
        <end position="482"/>
    </location>
</feature>
<evidence type="ECO:0000256" key="3">
    <source>
        <dbReference type="ARBA" id="ARBA00022692"/>
    </source>
</evidence>
<keyword evidence="3 7" id="KW-0812">Transmembrane</keyword>
<evidence type="ECO:0000313" key="10">
    <source>
        <dbReference type="EMBL" id="KAF2309486.1"/>
    </source>
</evidence>
<evidence type="ECO:0000256" key="5">
    <source>
        <dbReference type="ARBA" id="ARBA00022989"/>
    </source>
</evidence>
<evidence type="ECO:0000256" key="2">
    <source>
        <dbReference type="ARBA" id="ARBA00007727"/>
    </source>
</evidence>
<evidence type="ECO:0000259" key="8">
    <source>
        <dbReference type="Pfam" id="PF13839"/>
    </source>
</evidence>
<dbReference type="PANTHER" id="PTHR32285:SF213">
    <property type="entry name" value="PROTEIN TRICHOME BIREFRINGENCE-LIKE 11"/>
    <property type="match status" value="1"/>
</dbReference>
<proteinExistence type="inferred from homology"/>
<evidence type="ECO:0000256" key="6">
    <source>
        <dbReference type="ARBA" id="ARBA00023136"/>
    </source>
</evidence>
<comment type="similarity">
    <text evidence="2">Belongs to the PC-esterase family. TBL subfamily.</text>
</comment>